<gene>
    <name evidence="1" type="ORF">CEE69_00650</name>
</gene>
<dbReference type="AlphaFoldDB" id="A0A2G1WD20"/>
<keyword evidence="2" id="KW-1185">Reference proteome</keyword>
<organism evidence="1 2">
    <name type="scientific">Rhodopirellula bahusiensis</name>
    <dbReference type="NCBI Taxonomy" id="2014065"/>
    <lineage>
        <taxon>Bacteria</taxon>
        <taxon>Pseudomonadati</taxon>
        <taxon>Planctomycetota</taxon>
        <taxon>Planctomycetia</taxon>
        <taxon>Pirellulales</taxon>
        <taxon>Pirellulaceae</taxon>
        <taxon>Rhodopirellula</taxon>
    </lineage>
</organism>
<sequence>MLELQSALRGEVGVRETNRAECGLTTLSFQSVDFPNRHAWIDTDLGGNISVDLEDWSTDETWDNAVACFVACNIESASTVTARWLQGEDLESCRNTNGVRESSRPDYGTK</sequence>
<evidence type="ECO:0000313" key="2">
    <source>
        <dbReference type="Proteomes" id="UP000225740"/>
    </source>
</evidence>
<evidence type="ECO:0000313" key="1">
    <source>
        <dbReference type="EMBL" id="PHQ36928.1"/>
    </source>
</evidence>
<accession>A0A2G1WD20</accession>
<comment type="caution">
    <text evidence="1">The sequence shown here is derived from an EMBL/GenBank/DDBJ whole genome shotgun (WGS) entry which is preliminary data.</text>
</comment>
<proteinExistence type="predicted"/>
<protein>
    <submittedName>
        <fullName evidence="1">Uncharacterized protein</fullName>
    </submittedName>
</protein>
<name>A0A2G1WD20_9BACT</name>
<reference evidence="1 2" key="1">
    <citation type="submission" date="2017-06" db="EMBL/GenBank/DDBJ databases">
        <title>Description of Rhodopirellula bahusiensis sp. nov.</title>
        <authorList>
            <person name="Kizina J."/>
            <person name="Harder J."/>
        </authorList>
    </citation>
    <scope>NUCLEOTIDE SEQUENCE [LARGE SCALE GENOMIC DNA]</scope>
    <source>
        <strain evidence="1 2">SWK21</strain>
    </source>
</reference>
<dbReference type="Proteomes" id="UP000225740">
    <property type="component" value="Unassembled WGS sequence"/>
</dbReference>
<dbReference type="EMBL" id="NIZW01000001">
    <property type="protein sequence ID" value="PHQ36928.1"/>
    <property type="molecule type" value="Genomic_DNA"/>
</dbReference>